<dbReference type="Gene3D" id="1.25.40.20">
    <property type="entry name" value="Ankyrin repeat-containing domain"/>
    <property type="match status" value="2"/>
</dbReference>
<keyword evidence="1" id="KW-0677">Repeat</keyword>
<evidence type="ECO:0000256" key="1">
    <source>
        <dbReference type="ARBA" id="ARBA00022737"/>
    </source>
</evidence>
<dbReference type="WBParaSite" id="jg19775">
    <property type="protein sequence ID" value="jg19775"/>
    <property type="gene ID" value="jg19775"/>
</dbReference>
<dbReference type="SMART" id="SM00248">
    <property type="entry name" value="ANK"/>
    <property type="match status" value="6"/>
</dbReference>
<dbReference type="InterPro" id="IPR033635">
    <property type="entry name" value="ANKS1/Caskin"/>
</dbReference>
<evidence type="ECO:0000256" key="2">
    <source>
        <dbReference type="ARBA" id="ARBA00023043"/>
    </source>
</evidence>
<dbReference type="SUPFAM" id="SSF48403">
    <property type="entry name" value="Ankyrin repeat"/>
    <property type="match status" value="1"/>
</dbReference>
<evidence type="ECO:0000256" key="3">
    <source>
        <dbReference type="PROSITE-ProRule" id="PRU00023"/>
    </source>
</evidence>
<dbReference type="Pfam" id="PF12796">
    <property type="entry name" value="Ank_2"/>
    <property type="match status" value="2"/>
</dbReference>
<dbReference type="PANTHER" id="PTHR24174">
    <property type="entry name" value="ANKYRIN REPEAT AND STERILE ALPHA MOTIF DOMAIN-CONTAINING PROTEIN 1"/>
    <property type="match status" value="1"/>
</dbReference>
<dbReference type="InterPro" id="IPR036770">
    <property type="entry name" value="Ankyrin_rpt-contain_sf"/>
</dbReference>
<dbReference type="PROSITE" id="PS50088">
    <property type="entry name" value="ANK_REPEAT"/>
    <property type="match status" value="2"/>
</dbReference>
<organism evidence="4 5">
    <name type="scientific">Ditylenchus dipsaci</name>
    <dbReference type="NCBI Taxonomy" id="166011"/>
    <lineage>
        <taxon>Eukaryota</taxon>
        <taxon>Metazoa</taxon>
        <taxon>Ecdysozoa</taxon>
        <taxon>Nematoda</taxon>
        <taxon>Chromadorea</taxon>
        <taxon>Rhabditida</taxon>
        <taxon>Tylenchina</taxon>
        <taxon>Tylenchomorpha</taxon>
        <taxon>Sphaerularioidea</taxon>
        <taxon>Anguinidae</taxon>
        <taxon>Anguininae</taxon>
        <taxon>Ditylenchus</taxon>
    </lineage>
</organism>
<sequence length="345" mass="38992">MLRRISSSISGRLISACKTIPNRRLFAFIDLLNMQHHKCDNSIPSHLLDYPLHYAVHTKNLDLLNKLLSKPTVFIDQEDDQGRTALHCAMSQTCHQIVECLLQHRANVDCVDYQGSTAAHLAVKQRDLLYLNLLLEHNADCLIGDRYGKSTLDLVCEYGEQAMFEILVERGVLSNLVYQLSTNQNSDNACFCQSSALGLAARNGHITICAELLEHQFPINVFTAQGSALHESCINGEWQVVRLLLYKGIDHTITDICGQTALHIAQTYLLRSKWSVAGEEAVSFLQITKVAILVCKKWKRKKEARLKCVFQADRQTHTHIIYGRAFVLYACTQMIYRFGEEGVVN</sequence>
<evidence type="ECO:0000313" key="4">
    <source>
        <dbReference type="Proteomes" id="UP000887574"/>
    </source>
</evidence>
<accession>A0A915DGW2</accession>
<proteinExistence type="predicted"/>
<reference evidence="5" key="1">
    <citation type="submission" date="2022-11" db="UniProtKB">
        <authorList>
            <consortium name="WormBaseParasite"/>
        </authorList>
    </citation>
    <scope>IDENTIFICATION</scope>
</reference>
<keyword evidence="2 3" id="KW-0040">ANK repeat</keyword>
<dbReference type="PROSITE" id="PS50297">
    <property type="entry name" value="ANK_REP_REGION"/>
    <property type="match status" value="2"/>
</dbReference>
<feature type="repeat" description="ANK" evidence="3">
    <location>
        <begin position="81"/>
        <end position="113"/>
    </location>
</feature>
<dbReference type="PANTHER" id="PTHR24174:SF16">
    <property type="entry name" value="CASKIN-2"/>
    <property type="match status" value="1"/>
</dbReference>
<dbReference type="InterPro" id="IPR002110">
    <property type="entry name" value="Ankyrin_rpt"/>
</dbReference>
<feature type="repeat" description="ANK" evidence="3">
    <location>
        <begin position="114"/>
        <end position="146"/>
    </location>
</feature>
<dbReference type="Proteomes" id="UP000887574">
    <property type="component" value="Unplaced"/>
</dbReference>
<dbReference type="AlphaFoldDB" id="A0A915DGW2"/>
<name>A0A915DGW2_9BILA</name>
<evidence type="ECO:0000313" key="5">
    <source>
        <dbReference type="WBParaSite" id="jg19775"/>
    </source>
</evidence>
<protein>
    <submittedName>
        <fullName evidence="5">Uncharacterized protein</fullName>
    </submittedName>
</protein>
<keyword evidence="4" id="KW-1185">Reference proteome</keyword>